<dbReference type="InterPro" id="IPR019775">
    <property type="entry name" value="WD40_repeat_CS"/>
</dbReference>
<dbReference type="PROSITE" id="PS50294">
    <property type="entry name" value="WD_REPEATS_REGION"/>
    <property type="match status" value="3"/>
</dbReference>
<evidence type="ECO:0000256" key="3">
    <source>
        <dbReference type="PROSITE-ProRule" id="PRU00221"/>
    </source>
</evidence>
<keyword evidence="4" id="KW-0732">Signal</keyword>
<evidence type="ECO:0000256" key="1">
    <source>
        <dbReference type="ARBA" id="ARBA00022574"/>
    </source>
</evidence>
<dbReference type="PROSITE" id="PS00678">
    <property type="entry name" value="WD_REPEATS_1"/>
    <property type="match status" value="1"/>
</dbReference>
<feature type="repeat" description="WD" evidence="3">
    <location>
        <begin position="210"/>
        <end position="251"/>
    </location>
</feature>
<keyword evidence="1 3" id="KW-0853">WD repeat</keyword>
<dbReference type="GO" id="GO:0043161">
    <property type="term" value="P:proteasome-mediated ubiquitin-dependent protein catabolic process"/>
    <property type="evidence" value="ECO:0007669"/>
    <property type="project" value="TreeGrafter"/>
</dbReference>
<feature type="signal peptide" evidence="4">
    <location>
        <begin position="1"/>
        <end position="20"/>
    </location>
</feature>
<dbReference type="GO" id="GO:0005634">
    <property type="term" value="C:nucleus"/>
    <property type="evidence" value="ECO:0007669"/>
    <property type="project" value="TreeGrafter"/>
</dbReference>
<organism evidence="5 6">
    <name type="scientific">Paragonimus heterotremus</name>
    <dbReference type="NCBI Taxonomy" id="100268"/>
    <lineage>
        <taxon>Eukaryota</taxon>
        <taxon>Metazoa</taxon>
        <taxon>Spiralia</taxon>
        <taxon>Lophotrochozoa</taxon>
        <taxon>Platyhelminthes</taxon>
        <taxon>Trematoda</taxon>
        <taxon>Digenea</taxon>
        <taxon>Plagiorchiida</taxon>
        <taxon>Troglotremata</taxon>
        <taxon>Troglotrematidae</taxon>
        <taxon>Paragonimus</taxon>
    </lineage>
</organism>
<dbReference type="GO" id="GO:0010992">
    <property type="term" value="P:ubiquitin recycling"/>
    <property type="evidence" value="ECO:0007669"/>
    <property type="project" value="TreeGrafter"/>
</dbReference>
<dbReference type="Pfam" id="PF00400">
    <property type="entry name" value="WD40"/>
    <property type="match status" value="5"/>
</dbReference>
<dbReference type="EMBL" id="LUCH01010399">
    <property type="protein sequence ID" value="KAF5395788.1"/>
    <property type="molecule type" value="Genomic_DNA"/>
</dbReference>
<evidence type="ECO:0000256" key="4">
    <source>
        <dbReference type="SAM" id="SignalP"/>
    </source>
</evidence>
<dbReference type="InterPro" id="IPR036322">
    <property type="entry name" value="WD40_repeat_dom_sf"/>
</dbReference>
<comment type="caution">
    <text evidence="5">The sequence shown here is derived from an EMBL/GenBank/DDBJ whole genome shotgun (WGS) entry which is preliminary data.</text>
</comment>
<accession>A0A8J4T0S4</accession>
<evidence type="ECO:0000256" key="2">
    <source>
        <dbReference type="ARBA" id="ARBA00022737"/>
    </source>
</evidence>
<dbReference type="SMART" id="SM00320">
    <property type="entry name" value="WD40"/>
    <property type="match status" value="5"/>
</dbReference>
<keyword evidence="6" id="KW-1185">Reference proteome</keyword>
<dbReference type="AlphaFoldDB" id="A0A8J4T0S4"/>
<gene>
    <name evidence="5" type="ORF">PHET_11669</name>
</gene>
<feature type="repeat" description="WD" evidence="3">
    <location>
        <begin position="130"/>
        <end position="159"/>
    </location>
</feature>
<dbReference type="PANTHER" id="PTHR19849:SF1">
    <property type="entry name" value="F-BOX_WD REPEAT-CONTAINING PROTEIN 7"/>
    <property type="match status" value="1"/>
</dbReference>
<feature type="repeat" description="WD" evidence="3">
    <location>
        <begin position="170"/>
        <end position="209"/>
    </location>
</feature>
<feature type="repeat" description="WD" evidence="3">
    <location>
        <begin position="101"/>
        <end position="129"/>
    </location>
</feature>
<dbReference type="InterPro" id="IPR015943">
    <property type="entry name" value="WD40/YVTN_repeat-like_dom_sf"/>
</dbReference>
<dbReference type="Gene3D" id="2.130.10.10">
    <property type="entry name" value="YVTN repeat-like/Quinoprotein amine dehydrogenase"/>
    <property type="match status" value="1"/>
</dbReference>
<dbReference type="SUPFAM" id="SSF50978">
    <property type="entry name" value="WD40 repeat-like"/>
    <property type="match status" value="1"/>
</dbReference>
<feature type="chain" id="PRO_5035169806" evidence="4">
    <location>
        <begin position="21"/>
        <end position="280"/>
    </location>
</feature>
<dbReference type="CDD" id="cd00200">
    <property type="entry name" value="WD40"/>
    <property type="match status" value="1"/>
</dbReference>
<keyword evidence="2" id="KW-0677">Repeat</keyword>
<dbReference type="PANTHER" id="PTHR19849">
    <property type="entry name" value="PHOSPHOLIPASE A-2-ACTIVATING PROTEIN"/>
    <property type="match status" value="1"/>
</dbReference>
<evidence type="ECO:0000313" key="6">
    <source>
        <dbReference type="Proteomes" id="UP000748531"/>
    </source>
</evidence>
<reference evidence="5" key="1">
    <citation type="submission" date="2019-05" db="EMBL/GenBank/DDBJ databases">
        <title>Annotation for the trematode Paragonimus heterotremus.</title>
        <authorList>
            <person name="Choi Y.-J."/>
        </authorList>
    </citation>
    <scope>NUCLEOTIDE SEQUENCE</scope>
    <source>
        <strain evidence="5">LC</strain>
    </source>
</reference>
<dbReference type="PROSITE" id="PS50082">
    <property type="entry name" value="WD_REPEATS_2"/>
    <property type="match status" value="4"/>
</dbReference>
<proteinExistence type="predicted"/>
<dbReference type="InterPro" id="IPR001680">
    <property type="entry name" value="WD40_rpt"/>
</dbReference>
<dbReference type="GO" id="GO:0005737">
    <property type="term" value="C:cytoplasm"/>
    <property type="evidence" value="ECO:0007669"/>
    <property type="project" value="TreeGrafter"/>
</dbReference>
<dbReference type="GO" id="GO:0043130">
    <property type="term" value="F:ubiquitin binding"/>
    <property type="evidence" value="ECO:0007669"/>
    <property type="project" value="TreeGrafter"/>
</dbReference>
<dbReference type="Proteomes" id="UP000748531">
    <property type="component" value="Unassembled WGS sequence"/>
</dbReference>
<dbReference type="OrthoDB" id="190105at2759"/>
<protein>
    <submittedName>
        <fullName evidence="5">Uncharacterized protein</fullName>
    </submittedName>
</protein>
<dbReference type="InterPro" id="IPR020472">
    <property type="entry name" value="WD40_PAC1"/>
</dbReference>
<name>A0A8J4T0S4_9TREM</name>
<dbReference type="PRINTS" id="PR00320">
    <property type="entry name" value="GPROTEINBRPT"/>
</dbReference>
<evidence type="ECO:0000313" key="5">
    <source>
        <dbReference type="EMBL" id="KAF5395788.1"/>
    </source>
</evidence>
<sequence>MNLFGHIGGVWCLTVLPADALPGRETPILVSGSCDRSARVWLLDGSRWPCVATLFGHQSTVRCVAGQNRVSDPISGSASTGTGEQVLANLAQSRSFLAAGSTDLRLVVTGSRDTTLRLWNAVSGQCVRVFEGHLGAIRCVQFTGTMVVSGSYDSTVRVWCILTGVCLRVLSGHKNRVYTLLFDGSHIISASLDTTIRVWDAFTGHLKRTFCGHRSLTSEMAYGSLQRILVSSNADETIRVWNVDTGECMYVLAGKCLSIQNPECCPLFCYSVLRLLSVDF</sequence>